<evidence type="ECO:0000256" key="2">
    <source>
        <dbReference type="ARBA" id="ARBA00009810"/>
    </source>
</evidence>
<keyword evidence="17" id="KW-1185">Reference proteome</keyword>
<dbReference type="InterPro" id="IPR000531">
    <property type="entry name" value="Beta-barrel_TonB"/>
</dbReference>
<dbReference type="NCBIfam" id="TIGR01785">
    <property type="entry name" value="TonB-hemin"/>
    <property type="match status" value="1"/>
</dbReference>
<evidence type="ECO:0000259" key="15">
    <source>
        <dbReference type="Pfam" id="PF07715"/>
    </source>
</evidence>
<dbReference type="GO" id="GO:0009279">
    <property type="term" value="C:cell outer membrane"/>
    <property type="evidence" value="ECO:0007669"/>
    <property type="project" value="UniProtKB-SubCell"/>
</dbReference>
<gene>
    <name evidence="16" type="ORF">L2740_04475</name>
</gene>
<proteinExistence type="inferred from homology"/>
<keyword evidence="8 10" id="KW-0472">Membrane</keyword>
<dbReference type="Gene3D" id="2.170.130.10">
    <property type="entry name" value="TonB-dependent receptor, plug domain"/>
    <property type="match status" value="1"/>
</dbReference>
<evidence type="ECO:0000256" key="11">
    <source>
        <dbReference type="PROSITE-ProRule" id="PRU10144"/>
    </source>
</evidence>
<dbReference type="PANTHER" id="PTHR30069:SF41">
    <property type="entry name" value="HEME_HEMOPEXIN UTILIZATION PROTEIN C"/>
    <property type="match status" value="1"/>
</dbReference>
<evidence type="ECO:0000256" key="5">
    <source>
        <dbReference type="ARBA" id="ARBA00022692"/>
    </source>
</evidence>
<evidence type="ECO:0000256" key="7">
    <source>
        <dbReference type="ARBA" id="ARBA00023077"/>
    </source>
</evidence>
<evidence type="ECO:0000259" key="14">
    <source>
        <dbReference type="Pfam" id="PF00593"/>
    </source>
</evidence>
<keyword evidence="5 10" id="KW-0812">Transmembrane</keyword>
<feature type="domain" description="TonB-dependent receptor plug" evidence="15">
    <location>
        <begin position="48"/>
        <end position="152"/>
    </location>
</feature>
<dbReference type="Gene3D" id="2.40.170.20">
    <property type="entry name" value="TonB-dependent receptor, beta-barrel domain"/>
    <property type="match status" value="1"/>
</dbReference>
<dbReference type="InterPro" id="IPR010917">
    <property type="entry name" value="TonB_rcpt_CS"/>
</dbReference>
<dbReference type="InterPro" id="IPR012910">
    <property type="entry name" value="Plug_dom"/>
</dbReference>
<evidence type="ECO:0000313" key="16">
    <source>
        <dbReference type="EMBL" id="MCL1137803.1"/>
    </source>
</evidence>
<feature type="chain" id="PRO_5040915822" evidence="13">
    <location>
        <begin position="21"/>
        <end position="688"/>
    </location>
</feature>
<protein>
    <submittedName>
        <fullName evidence="16">TonB-dependent hemoglobin/transferrin/lactoferrin family receptor</fullName>
    </submittedName>
</protein>
<evidence type="ECO:0000256" key="12">
    <source>
        <dbReference type="RuleBase" id="RU003357"/>
    </source>
</evidence>
<reference evidence="16" key="1">
    <citation type="submission" date="2022-01" db="EMBL/GenBank/DDBJ databases">
        <title>Whole genome-based taxonomy of the Shewanellaceae.</title>
        <authorList>
            <person name="Martin-Rodriguez A.J."/>
        </authorList>
    </citation>
    <scope>NUCLEOTIDE SEQUENCE</scope>
    <source>
        <strain evidence="16">KCTC 23973</strain>
    </source>
</reference>
<dbReference type="PROSITE" id="PS01156">
    <property type="entry name" value="TONB_DEPENDENT_REC_2"/>
    <property type="match status" value="1"/>
</dbReference>
<dbReference type="AlphaFoldDB" id="A0A9X1ZHA4"/>
<dbReference type="NCBIfam" id="TIGR01786">
    <property type="entry name" value="TonB-hemlactrns"/>
    <property type="match status" value="1"/>
</dbReference>
<evidence type="ECO:0000256" key="9">
    <source>
        <dbReference type="ARBA" id="ARBA00023237"/>
    </source>
</evidence>
<keyword evidence="7 12" id="KW-0798">TonB box</keyword>
<dbReference type="PROSITE" id="PS52016">
    <property type="entry name" value="TONB_DEPENDENT_REC_3"/>
    <property type="match status" value="1"/>
</dbReference>
<keyword evidence="16" id="KW-0675">Receptor</keyword>
<dbReference type="GO" id="GO:0044718">
    <property type="term" value="P:siderophore transmembrane transport"/>
    <property type="evidence" value="ECO:0007669"/>
    <property type="project" value="TreeGrafter"/>
</dbReference>
<evidence type="ECO:0000256" key="3">
    <source>
        <dbReference type="ARBA" id="ARBA00022448"/>
    </source>
</evidence>
<sequence length="688" mass="75906">MIKKPVVIAIAMALSTSAYAAQTQQAKEQQVTEFDEVLVTATRVSEKASETSRSVAVVSEEQLQESQPASVAEALKNEANINVSNGPRASSQGVEIRGLGGQRVLQTIDGARQNTNSGHRGTYFMDPELLSSVEVVRGPASSLWGSGAIGGVVAQNTKSAADFLEEEDTFGGYLKQGYESNGDRIKTSGAIYGLSETDSAGSVDWLVNGSYYDSNNIKIGNDQTLENSSSEGTSGLAKFGWEPTDDQRLQLSARFSNIDELVPSNPATNVGSSVPLVKRKTEDQNVTLDYSLNPTDNALLDLNATLYWNGTNYDEDRVTKNQFDTTEYETLGFSLNNSSTLGNTLLTYGVDGYKDSIKTVRDDRGQAGERPDDIDGETTVWGAYTRADIELTDSLAVDAAVRYDAFKNDSNNLNLSSDDNAFSPSVGLVWQTTDWLTLSARYDQAFRAPSMEEMYSTGTHYCIPSIPGFLPNGLCNTFEINPDLKAEQAENKEIKADLRFANLAGNDELAITLNVFRNDVDDFIEQSVSDPLMGIPGFEQTTSWNNVDEAKLTGFEFSTRYRYEQTRLSVNYGQTEGKDKATDEYLSNIPAKKLAIDLSQAIMEGDMKIGTRFSYVAEQDQLPVDNLNQYDSYKLWDVYVAWEPAMGTFEGLRVDFAVENIGDEEYRQAWQTLYEQGRNFKLSARYSF</sequence>
<evidence type="ECO:0000313" key="17">
    <source>
        <dbReference type="Proteomes" id="UP001139293"/>
    </source>
</evidence>
<dbReference type="SUPFAM" id="SSF56935">
    <property type="entry name" value="Porins"/>
    <property type="match status" value="1"/>
</dbReference>
<name>A0A9X1ZHA4_9GAMM</name>
<evidence type="ECO:0000256" key="13">
    <source>
        <dbReference type="SAM" id="SignalP"/>
    </source>
</evidence>
<keyword evidence="4 10" id="KW-1134">Transmembrane beta strand</keyword>
<dbReference type="InterPro" id="IPR010949">
    <property type="entry name" value="TonB_Hb/transfer/lactofer_rcpt"/>
</dbReference>
<comment type="similarity">
    <text evidence="2 10 12">Belongs to the TonB-dependent receptor family.</text>
</comment>
<feature type="short sequence motif" description="TonB C-terminal box" evidence="11">
    <location>
        <begin position="671"/>
        <end position="688"/>
    </location>
</feature>
<keyword evidence="9 10" id="KW-0998">Cell outer membrane</keyword>
<comment type="caution">
    <text evidence="16">The sequence shown here is derived from an EMBL/GenBank/DDBJ whole genome shotgun (WGS) entry which is preliminary data.</text>
</comment>
<dbReference type="GO" id="GO:0015232">
    <property type="term" value="F:heme transmembrane transporter activity"/>
    <property type="evidence" value="ECO:0007669"/>
    <property type="project" value="InterPro"/>
</dbReference>
<dbReference type="EMBL" id="JAKILB010000002">
    <property type="protein sequence ID" value="MCL1137803.1"/>
    <property type="molecule type" value="Genomic_DNA"/>
</dbReference>
<dbReference type="InterPro" id="IPR036942">
    <property type="entry name" value="Beta-barrel_TonB_sf"/>
</dbReference>
<dbReference type="Pfam" id="PF07715">
    <property type="entry name" value="Plug"/>
    <property type="match status" value="1"/>
</dbReference>
<evidence type="ECO:0000256" key="10">
    <source>
        <dbReference type="PROSITE-ProRule" id="PRU01360"/>
    </source>
</evidence>
<dbReference type="Proteomes" id="UP001139293">
    <property type="component" value="Unassembled WGS sequence"/>
</dbReference>
<dbReference type="RefSeq" id="WP_248948923.1">
    <property type="nucleotide sequence ID" value="NZ_JAKILB010000002.1"/>
</dbReference>
<dbReference type="InterPro" id="IPR039426">
    <property type="entry name" value="TonB-dep_rcpt-like"/>
</dbReference>
<feature type="signal peptide" evidence="13">
    <location>
        <begin position="1"/>
        <end position="20"/>
    </location>
</feature>
<feature type="domain" description="TonB-dependent receptor-like beta-barrel" evidence="14">
    <location>
        <begin position="278"/>
        <end position="661"/>
    </location>
</feature>
<dbReference type="FunFam" id="2.40.170.20:FF:000014">
    <property type="entry name" value="TonB-dependent haem/haemoglobin receptor"/>
    <property type="match status" value="1"/>
</dbReference>
<evidence type="ECO:0000256" key="6">
    <source>
        <dbReference type="ARBA" id="ARBA00022729"/>
    </source>
</evidence>
<dbReference type="GO" id="GO:0015344">
    <property type="term" value="F:siderophore uptake transmembrane transporter activity"/>
    <property type="evidence" value="ECO:0007669"/>
    <property type="project" value="TreeGrafter"/>
</dbReference>
<dbReference type="InterPro" id="IPR037066">
    <property type="entry name" value="Plug_dom_sf"/>
</dbReference>
<organism evidence="16 17">
    <name type="scientific">Shewanella pneumatophori</name>
    <dbReference type="NCBI Taxonomy" id="314092"/>
    <lineage>
        <taxon>Bacteria</taxon>
        <taxon>Pseudomonadati</taxon>
        <taxon>Pseudomonadota</taxon>
        <taxon>Gammaproteobacteria</taxon>
        <taxon>Alteromonadales</taxon>
        <taxon>Shewanellaceae</taxon>
        <taxon>Shewanella</taxon>
    </lineage>
</organism>
<keyword evidence="3 10" id="KW-0813">Transport</keyword>
<dbReference type="PANTHER" id="PTHR30069">
    <property type="entry name" value="TONB-DEPENDENT OUTER MEMBRANE RECEPTOR"/>
    <property type="match status" value="1"/>
</dbReference>
<keyword evidence="6 13" id="KW-0732">Signal</keyword>
<accession>A0A9X1ZHA4</accession>
<evidence type="ECO:0000256" key="4">
    <source>
        <dbReference type="ARBA" id="ARBA00022452"/>
    </source>
</evidence>
<dbReference type="Pfam" id="PF00593">
    <property type="entry name" value="TonB_dep_Rec_b-barrel"/>
    <property type="match status" value="1"/>
</dbReference>
<comment type="subcellular location">
    <subcellularLocation>
        <location evidence="1 10">Cell outer membrane</location>
        <topology evidence="1 10">Multi-pass membrane protein</topology>
    </subcellularLocation>
</comment>
<dbReference type="CDD" id="cd01347">
    <property type="entry name" value="ligand_gated_channel"/>
    <property type="match status" value="1"/>
</dbReference>
<dbReference type="InterPro" id="IPR011276">
    <property type="entry name" value="TonB_haem/Hb_rcpt"/>
</dbReference>
<evidence type="ECO:0000256" key="1">
    <source>
        <dbReference type="ARBA" id="ARBA00004571"/>
    </source>
</evidence>
<evidence type="ECO:0000256" key="8">
    <source>
        <dbReference type="ARBA" id="ARBA00023136"/>
    </source>
</evidence>